<dbReference type="AlphaFoldDB" id="A0A5C4XFG6"/>
<dbReference type="PANTHER" id="PTHR22916">
    <property type="entry name" value="GLYCOSYLTRANSFERASE"/>
    <property type="match status" value="1"/>
</dbReference>
<dbReference type="PANTHER" id="PTHR22916:SF3">
    <property type="entry name" value="UDP-GLCNAC:BETAGAL BETA-1,3-N-ACETYLGLUCOSAMINYLTRANSFERASE-LIKE PROTEIN 1"/>
    <property type="match status" value="1"/>
</dbReference>
<feature type="domain" description="Glycosyltransferase 2-like" evidence="1">
    <location>
        <begin position="11"/>
        <end position="173"/>
    </location>
</feature>
<dbReference type="InterPro" id="IPR029044">
    <property type="entry name" value="Nucleotide-diphossugar_trans"/>
</dbReference>
<sequence length="318" mass="35405">MSIDNAIPDISFIIAAYNAEETLARAIDSALGQVGVTVEVIVVDDCSTDETVEIAESYTDPRVRLIRQPQNGGPGRARNTGIAAAAGRFVATLDSDDAVYPERSLSMLQRAKTLDAPIVVDNVDVVPLEGGSAKTMFDKRFLQQKREITLAEFIDSNLIFKTTFNYGYMKPIFDREFLARNDLWFDEALRIGEDYILFASVLASGARCAIDPNPGYVYYLRQGSISRVLKHQHLDDMLEGDSRFMARFPLGQAEMAAQRRRTHSIVEARSFLTLVDEVKRKSLGGFLKTAMQAPGALKHFRMPIAVRMRRFVKAAGVN</sequence>
<dbReference type="InterPro" id="IPR001173">
    <property type="entry name" value="Glyco_trans_2-like"/>
</dbReference>
<evidence type="ECO:0000313" key="2">
    <source>
        <dbReference type="EMBL" id="TNM61340.1"/>
    </source>
</evidence>
<dbReference type="Gene3D" id="3.90.550.10">
    <property type="entry name" value="Spore Coat Polysaccharide Biosynthesis Protein SpsA, Chain A"/>
    <property type="match status" value="1"/>
</dbReference>
<evidence type="ECO:0000259" key="1">
    <source>
        <dbReference type="Pfam" id="PF00535"/>
    </source>
</evidence>
<comment type="caution">
    <text evidence="2">The sequence shown here is derived from an EMBL/GenBank/DDBJ whole genome shotgun (WGS) entry which is preliminary data.</text>
</comment>
<keyword evidence="3" id="KW-1185">Reference proteome</keyword>
<dbReference type="RefSeq" id="WP_139678508.1">
    <property type="nucleotide sequence ID" value="NZ_VDMN01000006.1"/>
</dbReference>
<dbReference type="GO" id="GO:0016758">
    <property type="term" value="F:hexosyltransferase activity"/>
    <property type="evidence" value="ECO:0007669"/>
    <property type="project" value="UniProtKB-ARBA"/>
</dbReference>
<evidence type="ECO:0000313" key="3">
    <source>
        <dbReference type="Proteomes" id="UP000311605"/>
    </source>
</evidence>
<accession>A0A5C4XFG6</accession>
<dbReference type="Proteomes" id="UP000311605">
    <property type="component" value="Unassembled WGS sequence"/>
</dbReference>
<dbReference type="EMBL" id="VDMN01000006">
    <property type="protein sequence ID" value="TNM61340.1"/>
    <property type="molecule type" value="Genomic_DNA"/>
</dbReference>
<name>A0A5C4XFG6_9HYPH</name>
<reference evidence="2 3" key="1">
    <citation type="submission" date="2019-06" db="EMBL/GenBank/DDBJ databases">
        <title>The draft genome of Rhizobium smilacinae PTYR-5.</title>
        <authorList>
            <person name="Liu L."/>
            <person name="Li L."/>
            <person name="Zhang X."/>
        </authorList>
    </citation>
    <scope>NUCLEOTIDE SEQUENCE [LARGE SCALE GENOMIC DNA]</scope>
    <source>
        <strain evidence="2 3">PTYR-5</strain>
    </source>
</reference>
<gene>
    <name evidence="2" type="ORF">FHP24_22675</name>
</gene>
<proteinExistence type="predicted"/>
<dbReference type="OrthoDB" id="5291101at2"/>
<dbReference type="Pfam" id="PF00535">
    <property type="entry name" value="Glycos_transf_2"/>
    <property type="match status" value="1"/>
</dbReference>
<protein>
    <submittedName>
        <fullName evidence="2">Glycosyltransferase family 2 protein</fullName>
    </submittedName>
</protein>
<dbReference type="CDD" id="cd00761">
    <property type="entry name" value="Glyco_tranf_GTA_type"/>
    <property type="match status" value="1"/>
</dbReference>
<keyword evidence="2" id="KW-0808">Transferase</keyword>
<organism evidence="2 3">
    <name type="scientific">Aliirhizobium smilacinae</name>
    <dbReference type="NCBI Taxonomy" id="1395944"/>
    <lineage>
        <taxon>Bacteria</taxon>
        <taxon>Pseudomonadati</taxon>
        <taxon>Pseudomonadota</taxon>
        <taxon>Alphaproteobacteria</taxon>
        <taxon>Hyphomicrobiales</taxon>
        <taxon>Rhizobiaceae</taxon>
        <taxon>Aliirhizobium</taxon>
    </lineage>
</organism>
<dbReference type="SUPFAM" id="SSF53448">
    <property type="entry name" value="Nucleotide-diphospho-sugar transferases"/>
    <property type="match status" value="1"/>
</dbReference>